<evidence type="ECO:0000256" key="3">
    <source>
        <dbReference type="ARBA" id="ARBA00011245"/>
    </source>
</evidence>
<evidence type="ECO:0000256" key="12">
    <source>
        <dbReference type="ARBA" id="ARBA00023288"/>
    </source>
</evidence>
<gene>
    <name evidence="14" type="primary">lolB</name>
    <name evidence="14" type="ORF">RGQ13_12740</name>
</gene>
<evidence type="ECO:0000256" key="8">
    <source>
        <dbReference type="ARBA" id="ARBA00023136"/>
    </source>
</evidence>
<protein>
    <recommendedName>
        <fullName evidence="4">Outer-membrane lipoprotein LolB</fullName>
    </recommendedName>
</protein>
<evidence type="ECO:0000256" key="7">
    <source>
        <dbReference type="ARBA" id="ARBA00022927"/>
    </source>
</evidence>
<evidence type="ECO:0000256" key="11">
    <source>
        <dbReference type="ARBA" id="ARBA00023237"/>
    </source>
</evidence>
<comment type="similarity">
    <text evidence="2">Belongs to the LolB family.</text>
</comment>
<dbReference type="InterPro" id="IPR004565">
    <property type="entry name" value="OM_lipoprot_LolB"/>
</dbReference>
<keyword evidence="9" id="KW-0564">Palmitate</keyword>
<dbReference type="EMBL" id="CP134145">
    <property type="protein sequence ID" value="WNC70992.1"/>
    <property type="molecule type" value="Genomic_DNA"/>
</dbReference>
<keyword evidence="15" id="KW-1185">Reference proteome</keyword>
<organism evidence="14 15">
    <name type="scientific">Thalassotalea psychrophila</name>
    <dbReference type="NCBI Taxonomy" id="3065647"/>
    <lineage>
        <taxon>Bacteria</taxon>
        <taxon>Pseudomonadati</taxon>
        <taxon>Pseudomonadota</taxon>
        <taxon>Gammaproteobacteria</taxon>
        <taxon>Alteromonadales</taxon>
        <taxon>Colwelliaceae</taxon>
        <taxon>Thalassotalea</taxon>
    </lineage>
</organism>
<evidence type="ECO:0000256" key="6">
    <source>
        <dbReference type="ARBA" id="ARBA00022729"/>
    </source>
</evidence>
<keyword evidence="12 14" id="KW-0449">Lipoprotein</keyword>
<feature type="chain" id="PRO_5046723505" description="Outer-membrane lipoprotein LolB" evidence="13">
    <location>
        <begin position="27"/>
        <end position="210"/>
    </location>
</feature>
<proteinExistence type="inferred from homology"/>
<sequence length="210" mass="23969">MLKHSKNSPIALMNALIFILVTTLTACSTTKVATDQQLFQNKNQRANQLSELTDWTIKGKIAFIEGDSKQSANLYWHQTKNSTNLKLTTFLGVNVLSLNSTGDVHTLKANGKTYQDDNLEDLLNQVSGIRLPVNALVYWIKGLKAQNEDQITYSETTNLPETLNAWVNNTYWQLHYKKYNLVNNLRLANQLTIKHQHLTIKMAIHTWELN</sequence>
<evidence type="ECO:0000256" key="9">
    <source>
        <dbReference type="ARBA" id="ARBA00023139"/>
    </source>
</evidence>
<keyword evidence="5" id="KW-0813">Transport</keyword>
<dbReference type="CDD" id="cd16326">
    <property type="entry name" value="LolB"/>
    <property type="match status" value="1"/>
</dbReference>
<evidence type="ECO:0000256" key="5">
    <source>
        <dbReference type="ARBA" id="ARBA00022448"/>
    </source>
</evidence>
<keyword evidence="11" id="KW-0998">Cell outer membrane</keyword>
<evidence type="ECO:0000256" key="2">
    <source>
        <dbReference type="ARBA" id="ARBA00009696"/>
    </source>
</evidence>
<dbReference type="NCBIfam" id="TIGR00548">
    <property type="entry name" value="lolB"/>
    <property type="match status" value="1"/>
</dbReference>
<reference evidence="15" key="1">
    <citation type="submission" date="2023-09" db="EMBL/GenBank/DDBJ databases">
        <authorList>
            <person name="Li S."/>
            <person name="Li X."/>
            <person name="Zhang C."/>
            <person name="Zhao Z."/>
        </authorList>
    </citation>
    <scope>NUCLEOTIDE SEQUENCE [LARGE SCALE GENOMIC DNA]</scope>
    <source>
        <strain evidence="15">SQ149</strain>
    </source>
</reference>
<keyword evidence="10" id="KW-0143">Chaperone</keyword>
<dbReference type="SUPFAM" id="SSF89392">
    <property type="entry name" value="Prokaryotic lipoproteins and lipoprotein localization factors"/>
    <property type="match status" value="1"/>
</dbReference>
<comment type="subcellular location">
    <subcellularLocation>
        <location evidence="1">Cell outer membrane</location>
        <topology evidence="1">Lipid-anchor</topology>
    </subcellularLocation>
</comment>
<dbReference type="Gene3D" id="2.50.20.10">
    <property type="entry name" value="Lipoprotein localisation LolA/LolB/LppX"/>
    <property type="match status" value="1"/>
</dbReference>
<evidence type="ECO:0000256" key="1">
    <source>
        <dbReference type="ARBA" id="ARBA00004459"/>
    </source>
</evidence>
<feature type="signal peptide" evidence="13">
    <location>
        <begin position="1"/>
        <end position="26"/>
    </location>
</feature>
<dbReference type="InterPro" id="IPR029046">
    <property type="entry name" value="LolA/LolB/LppX"/>
</dbReference>
<keyword evidence="6 13" id="KW-0732">Signal</keyword>
<evidence type="ECO:0000256" key="13">
    <source>
        <dbReference type="SAM" id="SignalP"/>
    </source>
</evidence>
<keyword evidence="7" id="KW-0653">Protein transport</keyword>
<evidence type="ECO:0000256" key="10">
    <source>
        <dbReference type="ARBA" id="ARBA00023186"/>
    </source>
</evidence>
<keyword evidence="8" id="KW-0472">Membrane</keyword>
<dbReference type="RefSeq" id="WP_348390127.1">
    <property type="nucleotide sequence ID" value="NZ_CP134145.1"/>
</dbReference>
<accession>A0ABY9TQC9</accession>
<dbReference type="Proteomes" id="UP001258994">
    <property type="component" value="Chromosome"/>
</dbReference>
<dbReference type="PROSITE" id="PS51257">
    <property type="entry name" value="PROKAR_LIPOPROTEIN"/>
    <property type="match status" value="1"/>
</dbReference>
<comment type="subunit">
    <text evidence="3">Monomer.</text>
</comment>
<evidence type="ECO:0000313" key="14">
    <source>
        <dbReference type="EMBL" id="WNC70992.1"/>
    </source>
</evidence>
<dbReference type="Pfam" id="PF03550">
    <property type="entry name" value="LolB"/>
    <property type="match status" value="1"/>
</dbReference>
<evidence type="ECO:0000256" key="4">
    <source>
        <dbReference type="ARBA" id="ARBA00016202"/>
    </source>
</evidence>
<evidence type="ECO:0000313" key="15">
    <source>
        <dbReference type="Proteomes" id="UP001258994"/>
    </source>
</evidence>
<name>A0ABY9TQC9_9GAMM</name>